<name>A0ABX0J7B9_9BACL</name>
<feature type="domain" description="Copper amine oxidase-like N-terminal" evidence="1">
    <location>
        <begin position="27"/>
        <end position="85"/>
    </location>
</feature>
<reference evidence="2" key="1">
    <citation type="submission" date="2020-03" db="EMBL/GenBank/DDBJ databases">
        <title>Draft sequencing of Paenibacilllus sp. S3N08.</title>
        <authorList>
            <person name="Kim D.-U."/>
        </authorList>
    </citation>
    <scope>NUCLEOTIDE SEQUENCE</scope>
    <source>
        <strain evidence="2">S3N08</strain>
    </source>
</reference>
<comment type="caution">
    <text evidence="2">The sequence shown here is derived from an EMBL/GenBank/DDBJ whole genome shotgun (WGS) entry which is preliminary data.</text>
</comment>
<gene>
    <name evidence="2" type="ORF">G9U52_12905</name>
</gene>
<protein>
    <submittedName>
        <fullName evidence="2">Copper amine oxidase N-terminal domain-containing protein</fullName>
    </submittedName>
</protein>
<evidence type="ECO:0000313" key="2">
    <source>
        <dbReference type="EMBL" id="NHN30733.1"/>
    </source>
</evidence>
<dbReference type="InterPro" id="IPR036582">
    <property type="entry name" value="Mao_N_sf"/>
</dbReference>
<keyword evidence="3" id="KW-1185">Reference proteome</keyword>
<dbReference type="SUPFAM" id="SSF55383">
    <property type="entry name" value="Copper amine oxidase, domain N"/>
    <property type="match status" value="1"/>
</dbReference>
<dbReference type="InterPro" id="IPR012854">
    <property type="entry name" value="Cu_amine_oxidase-like_N"/>
</dbReference>
<accession>A0ABX0J7B9</accession>
<dbReference type="Pfam" id="PF07833">
    <property type="entry name" value="Cu_amine_oxidN1"/>
    <property type="match status" value="1"/>
</dbReference>
<sequence length="216" mass="23874">MMNKKWMIAIVGGSLLLFGATAWAEGKLQTIQVLMEKLNVSINGQQAELAKESIVYNGSVYVPLRSMSEMLGAEVSWNNTSRTVNLDFIADKTKEVLASSEYGIYQYIALENNGIMTDLIKALKTNDGENMGRMRDRYHALQLVAEDLKDEEMKVALNKLGVAVELLRGGWESKNLDGYAVAWSIYGSNADLMNKMLKERLNSSSFASTGAANTTK</sequence>
<dbReference type="RefSeq" id="WP_166150070.1">
    <property type="nucleotide sequence ID" value="NZ_JAAOIW010000004.1"/>
</dbReference>
<dbReference type="Proteomes" id="UP001165962">
    <property type="component" value="Unassembled WGS sequence"/>
</dbReference>
<evidence type="ECO:0000313" key="3">
    <source>
        <dbReference type="Proteomes" id="UP001165962"/>
    </source>
</evidence>
<proteinExistence type="predicted"/>
<dbReference type="EMBL" id="JAAOIW010000004">
    <property type="protein sequence ID" value="NHN30733.1"/>
    <property type="molecule type" value="Genomic_DNA"/>
</dbReference>
<evidence type="ECO:0000259" key="1">
    <source>
        <dbReference type="Pfam" id="PF07833"/>
    </source>
</evidence>
<organism evidence="2 3">
    <name type="scientific">Paenibacillus agricola</name>
    <dbReference type="NCBI Taxonomy" id="2716264"/>
    <lineage>
        <taxon>Bacteria</taxon>
        <taxon>Bacillati</taxon>
        <taxon>Bacillota</taxon>
        <taxon>Bacilli</taxon>
        <taxon>Bacillales</taxon>
        <taxon>Paenibacillaceae</taxon>
        <taxon>Paenibacillus</taxon>
    </lineage>
</organism>
<dbReference type="Gene3D" id="3.30.457.10">
    <property type="entry name" value="Copper amine oxidase-like, N-terminal domain"/>
    <property type="match status" value="1"/>
</dbReference>